<dbReference type="InterPro" id="IPR000387">
    <property type="entry name" value="Tyr_Pase_dom"/>
</dbReference>
<dbReference type="GO" id="GO:0016020">
    <property type="term" value="C:membrane"/>
    <property type="evidence" value="ECO:0007669"/>
    <property type="project" value="UniProtKB-SubCell"/>
</dbReference>
<feature type="domain" description="Tyrosine specific protein phosphatases" evidence="12">
    <location>
        <begin position="1817"/>
        <end position="1890"/>
    </location>
</feature>
<dbReference type="InterPro" id="IPR016130">
    <property type="entry name" value="Tyr_Pase_AS"/>
</dbReference>
<dbReference type="GO" id="GO:0004725">
    <property type="term" value="F:protein tyrosine phosphatase activity"/>
    <property type="evidence" value="ECO:0007669"/>
    <property type="project" value="UniProtKB-EC"/>
</dbReference>
<dbReference type="PANTHER" id="PTHR19134">
    <property type="entry name" value="RECEPTOR-TYPE TYROSINE-PROTEIN PHOSPHATASE"/>
    <property type="match status" value="1"/>
</dbReference>
<evidence type="ECO:0000256" key="1">
    <source>
        <dbReference type="ARBA" id="ARBA00004167"/>
    </source>
</evidence>
<dbReference type="PROSITE" id="PS50055">
    <property type="entry name" value="TYR_PHOSPHATASE_PTP"/>
    <property type="match status" value="5"/>
</dbReference>
<evidence type="ECO:0000259" key="11">
    <source>
        <dbReference type="PROSITE" id="PS50055"/>
    </source>
</evidence>
<dbReference type="InterPro" id="IPR029021">
    <property type="entry name" value="Prot-tyrosine_phosphatase-like"/>
</dbReference>
<evidence type="ECO:0000259" key="13">
    <source>
        <dbReference type="PROSITE" id="PS50853"/>
    </source>
</evidence>
<evidence type="ECO:0000256" key="10">
    <source>
        <dbReference type="SAM" id="Phobius"/>
    </source>
</evidence>
<dbReference type="Gene3D" id="2.60.40.10">
    <property type="entry name" value="Immunoglobulins"/>
    <property type="match status" value="3"/>
</dbReference>
<dbReference type="InterPro" id="IPR003961">
    <property type="entry name" value="FN3_dom"/>
</dbReference>
<dbReference type="SMART" id="SM00060">
    <property type="entry name" value="FN3"/>
    <property type="match status" value="6"/>
</dbReference>
<keyword evidence="10" id="KW-1133">Transmembrane helix</keyword>
<evidence type="ECO:0000256" key="8">
    <source>
        <dbReference type="ARBA" id="ARBA00051722"/>
    </source>
</evidence>
<dbReference type="InterPro" id="IPR050348">
    <property type="entry name" value="Protein-Tyr_Phosphatase"/>
</dbReference>
<dbReference type="PROSITE" id="PS00383">
    <property type="entry name" value="TYR_PHOSPHATASE_1"/>
    <property type="match status" value="1"/>
</dbReference>
<feature type="domain" description="Fibronectin type-III" evidence="13">
    <location>
        <begin position="2450"/>
        <end position="2551"/>
    </location>
</feature>
<evidence type="ECO:0000256" key="6">
    <source>
        <dbReference type="ARBA" id="ARBA00022912"/>
    </source>
</evidence>
<dbReference type="CDD" id="cd00047">
    <property type="entry name" value="PTPc"/>
    <property type="match status" value="4"/>
</dbReference>
<proteinExistence type="inferred from homology"/>
<keyword evidence="5" id="KW-0378">Hydrolase</keyword>
<evidence type="ECO:0000259" key="12">
    <source>
        <dbReference type="PROSITE" id="PS50056"/>
    </source>
</evidence>
<feature type="domain" description="Tyrosine-protein phosphatase" evidence="11">
    <location>
        <begin position="1373"/>
        <end position="1609"/>
    </location>
</feature>
<gene>
    <name evidence="14" type="ORF">GEV33_009464</name>
</gene>
<dbReference type="Proteomes" id="UP000719412">
    <property type="component" value="Unassembled WGS sequence"/>
</dbReference>
<dbReference type="PANTHER" id="PTHR19134:SF562">
    <property type="entry name" value="PROTEIN-TYROSINE-PHOSPHATASE"/>
    <property type="match status" value="1"/>
</dbReference>
<dbReference type="PROSITE" id="PS50853">
    <property type="entry name" value="FN3"/>
    <property type="match status" value="4"/>
</dbReference>
<dbReference type="EMBL" id="JABDTM020025391">
    <property type="protein sequence ID" value="KAH0813327.1"/>
    <property type="molecule type" value="Genomic_DNA"/>
</dbReference>
<dbReference type="InterPro" id="IPR000242">
    <property type="entry name" value="PTP_cat"/>
</dbReference>
<dbReference type="SUPFAM" id="SSF49265">
    <property type="entry name" value="Fibronectin type III"/>
    <property type="match status" value="2"/>
</dbReference>
<feature type="domain" description="Tyrosine-protein phosphatase" evidence="11">
    <location>
        <begin position="1665"/>
        <end position="1899"/>
    </location>
</feature>
<comment type="catalytic activity">
    <reaction evidence="8">
        <text>O-phospho-L-tyrosyl-[protein] + H2O = L-tyrosyl-[protein] + phosphate</text>
        <dbReference type="Rhea" id="RHEA:10684"/>
        <dbReference type="Rhea" id="RHEA-COMP:10136"/>
        <dbReference type="Rhea" id="RHEA-COMP:20101"/>
        <dbReference type="ChEBI" id="CHEBI:15377"/>
        <dbReference type="ChEBI" id="CHEBI:43474"/>
        <dbReference type="ChEBI" id="CHEBI:46858"/>
        <dbReference type="ChEBI" id="CHEBI:61978"/>
        <dbReference type="EC" id="3.1.3.48"/>
    </reaction>
</comment>
<comment type="caution">
    <text evidence="14">The sequence shown here is derived from an EMBL/GenBank/DDBJ whole genome shotgun (WGS) entry which is preliminary data.</text>
</comment>
<comment type="similarity">
    <text evidence="2">Belongs to the protein-tyrosine phosphatase family.</text>
</comment>
<dbReference type="PROSITE" id="PS50056">
    <property type="entry name" value="TYR_PHOSPHATASE_2"/>
    <property type="match status" value="2"/>
</dbReference>
<dbReference type="SMART" id="SM00194">
    <property type="entry name" value="PTPc"/>
    <property type="match status" value="3"/>
</dbReference>
<keyword evidence="15" id="KW-1185">Reference proteome</keyword>
<keyword evidence="10" id="KW-0812">Transmembrane</keyword>
<accession>A0A8J6HFA5</accession>
<keyword evidence="9" id="KW-0175">Coiled coil</keyword>
<dbReference type="Pfam" id="PF00041">
    <property type="entry name" value="fn3"/>
    <property type="match status" value="2"/>
</dbReference>
<evidence type="ECO:0000256" key="9">
    <source>
        <dbReference type="SAM" id="Coils"/>
    </source>
</evidence>
<dbReference type="InterPro" id="IPR003595">
    <property type="entry name" value="Tyr_Pase_cat"/>
</dbReference>
<name>A0A8J6HFA5_TENMO</name>
<feature type="domain" description="Fibronectin type-III" evidence="13">
    <location>
        <begin position="2763"/>
        <end position="2863"/>
    </location>
</feature>
<evidence type="ECO:0000256" key="2">
    <source>
        <dbReference type="ARBA" id="ARBA00009580"/>
    </source>
</evidence>
<reference evidence="14" key="1">
    <citation type="journal article" date="2020" name="J Insects Food Feed">
        <title>The yellow mealworm (Tenebrio molitor) genome: a resource for the emerging insects as food and feed industry.</title>
        <authorList>
            <person name="Eriksson T."/>
            <person name="Andere A."/>
            <person name="Kelstrup H."/>
            <person name="Emery V."/>
            <person name="Picard C."/>
        </authorList>
    </citation>
    <scope>NUCLEOTIDE SEQUENCE</scope>
    <source>
        <strain evidence="14">Stoneville</strain>
        <tissue evidence="14">Whole head</tissue>
    </source>
</reference>
<evidence type="ECO:0000256" key="3">
    <source>
        <dbReference type="ARBA" id="ARBA00013064"/>
    </source>
</evidence>
<dbReference type="Gene3D" id="2.170.300.10">
    <property type="entry name" value="Tie2 ligand-binding domain superfamily"/>
    <property type="match status" value="2"/>
</dbReference>
<organism evidence="14 15">
    <name type="scientific">Tenebrio molitor</name>
    <name type="common">Yellow mealworm beetle</name>
    <dbReference type="NCBI Taxonomy" id="7067"/>
    <lineage>
        <taxon>Eukaryota</taxon>
        <taxon>Metazoa</taxon>
        <taxon>Ecdysozoa</taxon>
        <taxon>Arthropoda</taxon>
        <taxon>Hexapoda</taxon>
        <taxon>Insecta</taxon>
        <taxon>Pterygota</taxon>
        <taxon>Neoptera</taxon>
        <taxon>Endopterygota</taxon>
        <taxon>Coleoptera</taxon>
        <taxon>Polyphaga</taxon>
        <taxon>Cucujiformia</taxon>
        <taxon>Tenebrionidae</taxon>
        <taxon>Tenebrio</taxon>
    </lineage>
</organism>
<dbReference type="InterPro" id="IPR036116">
    <property type="entry name" value="FN3_sf"/>
</dbReference>
<feature type="domain" description="Tyrosine-protein phosphatase" evidence="11">
    <location>
        <begin position="32"/>
        <end position="249"/>
    </location>
</feature>
<dbReference type="SMART" id="SM00404">
    <property type="entry name" value="PTPc_motif"/>
    <property type="match status" value="3"/>
</dbReference>
<feature type="domain" description="Fibronectin type-III" evidence="13">
    <location>
        <begin position="2636"/>
        <end position="2735"/>
    </location>
</feature>
<feature type="domain" description="Tyrosine-protein phosphatase" evidence="11">
    <location>
        <begin position="3166"/>
        <end position="3391"/>
    </location>
</feature>
<protein>
    <recommendedName>
        <fullName evidence="3">protein-tyrosine-phosphatase</fullName>
        <ecNumber evidence="3">3.1.3.48</ecNumber>
    </recommendedName>
</protein>
<feature type="domain" description="Fibronectin type-III" evidence="13">
    <location>
        <begin position="2867"/>
        <end position="2961"/>
    </location>
</feature>
<sequence>MLLHNLGLVYKSMRGVMTNSIDRDQWLNEILNTVKIYETIIDDITIDYLDTEYIDGQQVTKSHLAAKVPEPDTFPLFWKLIWKENIKYIILLDNRFEDDQETAENYWHVKDEDLRHHRLSLTFKSCDIFSDYECRKFIFTFKKTSRHIVLYRYCSWWNTSTPFSSLSLMPFFQTTSKVPLNSKSPILFECSTGVEGTGFALLCDISLRTVNRDGTVDIFRTSHKLAKCEPNLINNINYYLLAHFVIFENCFKIDTKFKCDPFRGGTFIPFSEQQIRKYFKYIQETQWLDTIKYETGNKSVRKEQSLIAPYSLDCDDVSACFGVVTIDGFRCLGKFTTIKEPTPDALFHFWNFVAIQCGRMWPDWNISQITLSKKINLVHRDSKIFDSYDWITVQLTIGDKTKIVEIIVMKNWSSEDPRPENVPDFVKFSPGQVFSEPPVVDDIKYSEAKVKVENFELLNKKHIDSPDSYYVEYRKAGGSRKWMASDQRNPFNKSAIIKLQHLEPNTKYIVRGIIITINNKTFIDENLPHAAFTTKCYGTILKSFVKSFTKCKDSFEEIKDDDFISNPYNTSIRVTFKSKIQEKRLLKLTPFRIRIGAFNGYNGEELVKNDTSPPALPLFTTEPKISTSNDTITIEISPIKIHTLGEPVDVPQDLRLLGLLSLLLIIPIAIAFRKFLVKSKSSNNREDYERNTETYSKPVKITKYPDYVKNSLKNSELEILNTYVIYETITDDITIDYLDTEYIDGQHVTKSHLAAKVPEPDKFALFWKLIWKENIKHIILLDNHFENKQETDKNYWHVKDEDLRHHKLSLTFKSCDIFFDYECRKFILTFKKTSRHIVLYRYCSWWNTSTSLFSLPLMSFFLMTSKVPLDSKSPILVQCSTGVEGTGLALLCDISFRTANRDGTIDIFKISHRLAKCDPNLINNINYYLNVIKDSGLYIAMLHNIKKMEVEGVCDVPTSVRMVRNHSPEFRITEEDFTFLFEATENYLKEAQLYERRRKADSSYVTSLFGYAARISGEVLQVFLRSKKKLKLRCFSPVRTGEEPRAKKCSFDGVTKYNRNFEKLRPVKIGVSPLLLTCWRVDPAPSGESGDDLDLKSVIRLAMWAVVLRRIVSNGPRELHYVVSSALQIHSITVPLTLPRHSQHSRQKVVKNPRSVSGCDLGFYGMNCKKRCGYCSKHSCDFVNGICDRCSDNYVGAKCDIPPGQVFSEPPVVSDIKYSEAKVKVENFELLNKKHTDSPDSYYVEYRKAGGSRKWMASDQRNPFNKSAIIKLQHLKPNTKYIVRGIIITINNKTFIDENLPHAAFTTKCFVETSTPDEQTPLKNIAPENTKLYSKKVKIAELEQYVTESLNNGELDRQHALFPRGQTKPWERGALKENKSKNRYTNLMAYDHTRVVLQWINGNKNSDYINANYIDGYNVRKAYIATQGPKASTVHDFWRMIWQENVLHVAMLANIYEGKKKKVEKYWPDQNESLSFGDITVYHMSGQVFADYEQRTFKVCFNNQTRKLQQYHFSSWPDHGVPLYSQSLVPFLQKIQQIPLDSKSPVVVHCSAGVGRTGTILLCDICLRMAAKEDAVDMLRTLQQLRDQRANMVDNIQQYKLAHLVILECLVGKQTGIPCSEIETEVKKLLSGDRISQQMRYLKDTAWQDKTMKSVASNDAFVVVQEKNRFQNIVPEIQGCMFLSRYPIHDDTSTYINAVRVDGFRCPGRFIVTQQPMPNTLGDFWRLVHEKETTVIVSLNPVNPKNKTSCLFWPTEKQPELTPVDYITLKHATTLSLDSYNLTTIRMHINASEEYTVVQIISMKDWAAKKNCPKKIEDFLTFCEESYVISRQSSSVVVTCFDGVLASGVYVAMSFVIEKMKLEQICDVCQAVRTVRHNRNEFVQNEEQFAFLLFFAILLIHLEKSTAQKDFFITHKHGTTYNCVTNSSFALSWIKEDIEEDADSAYIPRPDLNSFNCNITDDNRTRHYFVKTPWELKKPQDSDINEIILDERWEEMKTFLTKHEETRDAPLQFVPVLSGLKSNFEIPLSLRTEMEAHIFLCDGPRPYWSNCYWFMLEAFRGNLSAIRKCEVGSIPHLAQRFPTGPCRTLLTTLKHPESPEYLFADKWSHFKLTKRGNRLSFSQDERKILELQDEEEIHVTDMIIHSKLVNGFWKIHNVDFIYTNENTDQVELGGQMRLQDPFLCLSMYVSMCGSCKIVLATANDEQILDEKIYQVGHLGWQKIDFVSDNVHYPDKEITLLVSTIGGNTTQQYWAIDKVRLCRKKGKWGDLTHRATHPRLLLEFRTITSREYAKCQSMGDARSIAIVDSFSASGVVARCESICPRSGRLAFDSQRGHNFSLLLKQFLLTESRCPESTIGGFCVPCTWIYENCGQIKICNKDKCTCSAGYVVEDHCRSPCHENRYGHGCKERCGRCKYHCEGVEGTCLFSRCTDGYTGPKCDTPPSITFSRPPLVVNVTYTSATILVKDFGIKNPLTDQKPVFYTIQYKQADDHNSSWMSYRPDHKFNTSQSVMLEDLAPGTRYAVRSVITTSKSVQFTGPEVKVTEFVTRCREISNGSVDVTPSNTSVRIFLKQKTESCKLDEVIVFLKEFKALPYYHTNGIDITNLKPFTWYTIKFRRNAQQWERRFRTGEGIPQRIKNLVVIDKSSSTVRVNWEEPMINGKFKHYVVQYGRASSIACNVQSKNPPTANSLKVKSTSVTIADLIPYSQYRFSVFAANGKFEGPPVVLWEETLAANEIKSDEIPDARVIPGVRGVIIDFSIPNGVSDLLVYTKNESSVSLRWKPPYPPTGILERYKINYYAGRSLYKKIAEFGITPCRLWPDLHCATLRNLESNEEYSFLVNAKNKDSPEFGPTVAVEGRTKIESSSAPYGLTIKWTIQNDLKLEWNHPNRSNGEIKFFCINVTSARNKIQNRLSLTKGYELTYVHRVDAAQLLPLTLYTVSISANNGLEGEILTAKDTSPPRIPSLEQDPRIVASNNTVVVPKPANGSRQSTYGLYLLVADHQGSTYVHPQFKIHEKELRLRLSKSKIVYQVENFNRSETIDIVTRSNLSLVSGEVYNVTVIVTNTSVNKTSYKVYHLTFSVPKSNIVFLALLVLLLIPVCIFCVWYRFKTRCKNKKETPPELDYYNLRSISRREQTEETKCQKRAGSLSRLIQISEFERYVAETENNEDLQHQHSLVLQNRNSVVYEVLCGNQYFDYIDLEFTDGTKITKAYIAAETPKPTSVDYFWKAVWEENVEHIVSLVPRDGNSAEEYFPREDKKMEFQNISVLLGFDKTLSNYQYRTFILINQDQIRQVAHIVLRYRGEDALEFVPTLRKMSKYPLRTHSPIFICSSGSVKMTGFILLCDMCLRMADKDGVVDVLKNLKQLSTYTADLVCDVEQYKLAHRVVSECLFNKQLL</sequence>
<dbReference type="GO" id="GO:0008045">
    <property type="term" value="P:motor neuron axon guidance"/>
    <property type="evidence" value="ECO:0007669"/>
    <property type="project" value="TreeGrafter"/>
</dbReference>
<comment type="subcellular location">
    <subcellularLocation>
        <location evidence="1">Membrane</location>
        <topology evidence="1">Single-pass membrane protein</topology>
    </subcellularLocation>
</comment>
<dbReference type="CDD" id="cd00063">
    <property type="entry name" value="FN3"/>
    <property type="match status" value="4"/>
</dbReference>
<dbReference type="Pfam" id="PF00102">
    <property type="entry name" value="Y_phosphatase"/>
    <property type="match status" value="5"/>
</dbReference>
<dbReference type="FunFam" id="3.90.190.10:FF:000102">
    <property type="entry name" value="Receptor-type tyrosine-protein phosphatase"/>
    <property type="match status" value="1"/>
</dbReference>
<evidence type="ECO:0000256" key="5">
    <source>
        <dbReference type="ARBA" id="ARBA00022801"/>
    </source>
</evidence>
<dbReference type="FunFam" id="3.90.190.10:FF:000026">
    <property type="entry name" value="tyrosine-protein phosphatase non-receptor type 9"/>
    <property type="match status" value="1"/>
</dbReference>
<dbReference type="InterPro" id="IPR013783">
    <property type="entry name" value="Ig-like_fold"/>
</dbReference>
<feature type="domain" description="Tyrosine-protein phosphatase" evidence="11">
    <location>
        <begin position="680"/>
        <end position="928"/>
    </location>
</feature>
<dbReference type="FunFam" id="2.60.40.10:FF:001900">
    <property type="entry name" value="Myotactin form B"/>
    <property type="match status" value="1"/>
</dbReference>
<evidence type="ECO:0000313" key="15">
    <source>
        <dbReference type="Proteomes" id="UP000719412"/>
    </source>
</evidence>
<dbReference type="EC" id="3.1.3.48" evidence="3"/>
<feature type="coiled-coil region" evidence="9">
    <location>
        <begin position="1568"/>
        <end position="1602"/>
    </location>
</feature>
<dbReference type="Gene3D" id="3.90.190.10">
    <property type="entry name" value="Protein tyrosine phosphatase superfamily"/>
    <property type="match status" value="5"/>
</dbReference>
<feature type="domain" description="Tyrosine specific protein phosphatases" evidence="12">
    <location>
        <begin position="1526"/>
        <end position="1600"/>
    </location>
</feature>
<keyword evidence="7 10" id="KW-0472">Membrane</keyword>
<evidence type="ECO:0000256" key="4">
    <source>
        <dbReference type="ARBA" id="ARBA00022729"/>
    </source>
</evidence>
<evidence type="ECO:0000313" key="14">
    <source>
        <dbReference type="EMBL" id="KAH0813327.1"/>
    </source>
</evidence>
<reference evidence="14" key="2">
    <citation type="submission" date="2021-08" db="EMBL/GenBank/DDBJ databases">
        <authorList>
            <person name="Eriksson T."/>
        </authorList>
    </citation>
    <scope>NUCLEOTIDE SEQUENCE</scope>
    <source>
        <strain evidence="14">Stoneville</strain>
        <tissue evidence="14">Whole head</tissue>
    </source>
</reference>
<dbReference type="PRINTS" id="PR00700">
    <property type="entry name" value="PRTYPHPHTASE"/>
</dbReference>
<evidence type="ECO:0000256" key="7">
    <source>
        <dbReference type="ARBA" id="ARBA00023136"/>
    </source>
</evidence>
<dbReference type="SUPFAM" id="SSF52799">
    <property type="entry name" value="(Phosphotyrosine protein) phosphatases II"/>
    <property type="match status" value="6"/>
</dbReference>
<keyword evidence="6" id="KW-0904">Protein phosphatase</keyword>
<keyword evidence="4" id="KW-0732">Signal</keyword>
<feature type="transmembrane region" description="Helical" evidence="10">
    <location>
        <begin position="3087"/>
        <end position="3107"/>
    </location>
</feature>